<protein>
    <submittedName>
        <fullName evidence="1">Uncharacterized protein</fullName>
    </submittedName>
</protein>
<keyword evidence="2" id="KW-1185">Reference proteome</keyword>
<dbReference type="EMBL" id="JACERN010000042">
    <property type="protein sequence ID" value="MBA4710521.1"/>
    <property type="molecule type" value="Genomic_DNA"/>
</dbReference>
<name>A0A838YIW9_9NEIS</name>
<dbReference type="AlphaFoldDB" id="A0A838YIW9"/>
<sequence>MKIRIGHPAYTGTNAMKWHESYAAALADLLHRGIKMTEAQRALSLAKKNVGAIATADIEFRGTRMFGCEAMFWN</sequence>
<dbReference type="RefSeq" id="WP_181837395.1">
    <property type="nucleotide sequence ID" value="NZ_JACERN010000042.1"/>
</dbReference>
<proteinExistence type="predicted"/>
<reference evidence="1 2" key="1">
    <citation type="submission" date="2020-07" db="EMBL/GenBank/DDBJ databases">
        <title>Draft genome sequence of violacein-producing bacteria and related species.</title>
        <authorList>
            <person name="Wilson H.S."/>
            <person name="De Leon M.E."/>
        </authorList>
    </citation>
    <scope>NUCLEOTIDE SEQUENCE [LARGE SCALE GENOMIC DNA]</scope>
    <source>
        <strain evidence="1 2">HSC-21Su07</strain>
    </source>
</reference>
<comment type="caution">
    <text evidence="1">The sequence shown here is derived from an EMBL/GenBank/DDBJ whole genome shotgun (WGS) entry which is preliminary data.</text>
</comment>
<evidence type="ECO:0000313" key="2">
    <source>
        <dbReference type="Proteomes" id="UP000545606"/>
    </source>
</evidence>
<dbReference type="Proteomes" id="UP000545606">
    <property type="component" value="Unassembled WGS sequence"/>
</dbReference>
<accession>A0A838YIW9</accession>
<organism evidence="1 2">
    <name type="scientific">Aquitalea aquatica</name>
    <dbReference type="NCBI Taxonomy" id="3044273"/>
    <lineage>
        <taxon>Bacteria</taxon>
        <taxon>Pseudomonadati</taxon>
        <taxon>Pseudomonadota</taxon>
        <taxon>Betaproteobacteria</taxon>
        <taxon>Neisseriales</taxon>
        <taxon>Chromobacteriaceae</taxon>
        <taxon>Aquitalea</taxon>
    </lineage>
</organism>
<gene>
    <name evidence="1" type="ORF">H2Z84_19275</name>
</gene>
<evidence type="ECO:0000313" key="1">
    <source>
        <dbReference type="EMBL" id="MBA4710521.1"/>
    </source>
</evidence>